<sequence>MKRSVRSWPCLSAWRRLRTLPRDERGASAIEFALASLPIFFLFIATIEFALDMTVDVTVQIAAQAASRAGLTMTAPATGTRATQAEQIATQYLGTWKNVGATVTVTQLDYVAFSNFGSSTYKAANGPGNCGDVEMYTIQVTMPAFTGLASWFGMPTLNFQRNYIVQNEECTS</sequence>
<protein>
    <submittedName>
        <fullName evidence="3">TadE-like protein</fullName>
    </submittedName>
</protein>
<evidence type="ECO:0000313" key="3">
    <source>
        <dbReference type="EMBL" id="SDR55024.1"/>
    </source>
</evidence>
<gene>
    <name evidence="3" type="ORF">SAMN05445850_5986</name>
</gene>
<dbReference type="AlphaFoldDB" id="A0A1H1JYF8"/>
<keyword evidence="1" id="KW-1133">Transmembrane helix</keyword>
<organism evidence="3 4">
    <name type="scientific">Paraburkholderia tuberum</name>
    <dbReference type="NCBI Taxonomy" id="157910"/>
    <lineage>
        <taxon>Bacteria</taxon>
        <taxon>Pseudomonadati</taxon>
        <taxon>Pseudomonadota</taxon>
        <taxon>Betaproteobacteria</taxon>
        <taxon>Burkholderiales</taxon>
        <taxon>Burkholderiaceae</taxon>
        <taxon>Paraburkholderia</taxon>
    </lineage>
</organism>
<accession>A0A1H1JYF8</accession>
<feature type="domain" description="TadE-like" evidence="2">
    <location>
        <begin position="26"/>
        <end position="68"/>
    </location>
</feature>
<dbReference type="Pfam" id="PF07811">
    <property type="entry name" value="TadE"/>
    <property type="match status" value="1"/>
</dbReference>
<keyword evidence="1" id="KW-0812">Transmembrane</keyword>
<evidence type="ECO:0000256" key="1">
    <source>
        <dbReference type="SAM" id="Phobius"/>
    </source>
</evidence>
<keyword evidence="4" id="KW-1185">Reference proteome</keyword>
<dbReference type="EMBL" id="FNKX01000002">
    <property type="protein sequence ID" value="SDR55024.1"/>
    <property type="molecule type" value="Genomic_DNA"/>
</dbReference>
<proteinExistence type="predicted"/>
<evidence type="ECO:0000259" key="2">
    <source>
        <dbReference type="Pfam" id="PF07811"/>
    </source>
</evidence>
<dbReference type="InterPro" id="IPR012495">
    <property type="entry name" value="TadE-like_dom"/>
</dbReference>
<dbReference type="STRING" id="157910.SAMN05445850_5986"/>
<dbReference type="RefSeq" id="WP_090809307.1">
    <property type="nucleotide sequence ID" value="NZ_FNKX01000002.1"/>
</dbReference>
<reference evidence="4" key="1">
    <citation type="submission" date="2016-10" db="EMBL/GenBank/DDBJ databases">
        <authorList>
            <person name="Varghese N."/>
            <person name="Submissions S."/>
        </authorList>
    </citation>
    <scope>NUCLEOTIDE SEQUENCE [LARGE SCALE GENOMIC DNA]</scope>
    <source>
        <strain evidence="4">DUS833</strain>
    </source>
</reference>
<keyword evidence="1" id="KW-0472">Membrane</keyword>
<feature type="transmembrane region" description="Helical" evidence="1">
    <location>
        <begin position="32"/>
        <end position="51"/>
    </location>
</feature>
<dbReference type="Proteomes" id="UP000199365">
    <property type="component" value="Unassembled WGS sequence"/>
</dbReference>
<name>A0A1H1JYF8_9BURK</name>
<evidence type="ECO:0000313" key="4">
    <source>
        <dbReference type="Proteomes" id="UP000199365"/>
    </source>
</evidence>